<dbReference type="PATRIC" id="fig|128780.6.peg.3541"/>
<dbReference type="GO" id="GO:0016829">
    <property type="term" value="F:lyase activity"/>
    <property type="evidence" value="ECO:0007669"/>
    <property type="project" value="UniProtKB-KW"/>
</dbReference>
<dbReference type="AlphaFoldDB" id="A0A0S1B432"/>
<dbReference type="Gene3D" id="1.25.10.10">
    <property type="entry name" value="Leucine-rich Repeat Variant"/>
    <property type="match status" value="2"/>
</dbReference>
<dbReference type="InterPro" id="IPR011989">
    <property type="entry name" value="ARM-like"/>
</dbReference>
<proteinExistence type="predicted"/>
<reference evidence="2 3" key="1">
    <citation type="journal article" date="2015" name="Genome Announc.">
        <title>Complete Genome Sequencing of Stenotrophomonas acidaminiphila ZAC14D2_NAIMI4_2, a Multidrug-Resistant Strain Isolated from Sediments of a Polluted River in Mexico, Uncovers New Antibiotic Resistance Genes and a Novel Class-II Lasso Peptide Biosynthesis Gene Cluster.</title>
        <authorList>
            <person name="Vinuesa P."/>
            <person name="Ochoa-Sanchez L.E."/>
        </authorList>
    </citation>
    <scope>NUCLEOTIDE SEQUENCE [LARGE SCALE GENOMIC DNA]</scope>
    <source>
        <strain evidence="2 3">ZAC14D2_NAIMI4_2</strain>
    </source>
</reference>
<keyword evidence="1" id="KW-0472">Membrane</keyword>
<dbReference type="InterPro" id="IPR016024">
    <property type="entry name" value="ARM-type_fold"/>
</dbReference>
<dbReference type="KEGG" id="sacz:AOT14_34980"/>
<sequence length="353" mass="39282">MDSLLHGSPVVVIAFWVAVLTITMSCLLLAGVVLLRMRALRRERRDFREREHWTQVLKQELAGAPPPVRRLDARQAHGFIEAWNTVHESLPEADSRRLAALGERVGLVDAARRQLDGRYHDRAMAIIALGHLRDPQLFDELSGFLENPSPIVSLCAARALAQIDPPRAMALFVPMIASREDWFPGSVARILTDNHDGSAARELSSVLMRANTDTAATLVRLLARVAPAQAAGVVRQLLDAKVDDHVISVCLQLLDDPQDRERARRFLDSPRWHVRMHAAAALGRMGDPGDRSLLEPLLSDSVWWVRYRTAQALLVLPGMGAQALLQIKERLADAYGRDIIDHVLSEHRLGITS</sequence>
<protein>
    <submittedName>
        <fullName evidence="2">PBS lyase</fullName>
    </submittedName>
</protein>
<dbReference type="InterPro" id="IPR004155">
    <property type="entry name" value="PBS_lyase_HEAT"/>
</dbReference>
<keyword evidence="1" id="KW-0812">Transmembrane</keyword>
<keyword evidence="1" id="KW-1133">Transmembrane helix</keyword>
<dbReference type="EMBL" id="CP012900">
    <property type="protein sequence ID" value="ALJ29834.1"/>
    <property type="molecule type" value="Genomic_DNA"/>
</dbReference>
<keyword evidence="2" id="KW-0456">Lyase</keyword>
<dbReference type="SUPFAM" id="SSF48371">
    <property type="entry name" value="ARM repeat"/>
    <property type="match status" value="1"/>
</dbReference>
<evidence type="ECO:0000313" key="2">
    <source>
        <dbReference type="EMBL" id="ALJ29834.1"/>
    </source>
</evidence>
<evidence type="ECO:0000313" key="3">
    <source>
        <dbReference type="Proteomes" id="UP000061010"/>
    </source>
</evidence>
<name>A0A0S1B432_9GAMM</name>
<accession>A0A0S1B432</accession>
<keyword evidence="3" id="KW-1185">Reference proteome</keyword>
<gene>
    <name evidence="2" type="ORF">AOT14_34980</name>
</gene>
<dbReference type="Proteomes" id="UP000061010">
    <property type="component" value="Chromosome"/>
</dbReference>
<evidence type="ECO:0000256" key="1">
    <source>
        <dbReference type="SAM" id="Phobius"/>
    </source>
</evidence>
<organism evidence="2 3">
    <name type="scientific">Stenotrophomonas acidaminiphila</name>
    <dbReference type="NCBI Taxonomy" id="128780"/>
    <lineage>
        <taxon>Bacteria</taxon>
        <taxon>Pseudomonadati</taxon>
        <taxon>Pseudomonadota</taxon>
        <taxon>Gammaproteobacteria</taxon>
        <taxon>Lysobacterales</taxon>
        <taxon>Lysobacteraceae</taxon>
        <taxon>Stenotrophomonas</taxon>
    </lineage>
</organism>
<dbReference type="RefSeq" id="WP_162486486.1">
    <property type="nucleotide sequence ID" value="NZ_CP125110.1"/>
</dbReference>
<dbReference type="SMART" id="SM00567">
    <property type="entry name" value="EZ_HEAT"/>
    <property type="match status" value="2"/>
</dbReference>
<feature type="transmembrane region" description="Helical" evidence="1">
    <location>
        <begin position="12"/>
        <end position="35"/>
    </location>
</feature>
<dbReference type="Pfam" id="PF13646">
    <property type="entry name" value="HEAT_2"/>
    <property type="match status" value="2"/>
</dbReference>